<dbReference type="AlphaFoldDB" id="A0A8X6W4W1"/>
<dbReference type="Proteomes" id="UP000887159">
    <property type="component" value="Unassembled WGS sequence"/>
</dbReference>
<evidence type="ECO:0000313" key="2">
    <source>
        <dbReference type="Proteomes" id="UP000887159"/>
    </source>
</evidence>
<dbReference type="EMBL" id="BMAU01021383">
    <property type="protein sequence ID" value="GFY28194.1"/>
    <property type="molecule type" value="Genomic_DNA"/>
</dbReference>
<sequence>MFELVVPIRIHFFVPSSASWAGSTVREYYGRLALSGKAIRILKIRNMHHPIASTTLPQAVRSSENRGVLSCVRNCSETTESSAPESTKALTILTATDTKFLTSLAAVSTGGFSFIAALPPTQVASLSFPHWS</sequence>
<accession>A0A8X6W4W1</accession>
<protein>
    <submittedName>
        <fullName evidence="1">Uncharacterized protein</fullName>
    </submittedName>
</protein>
<evidence type="ECO:0000313" key="1">
    <source>
        <dbReference type="EMBL" id="GFY28194.1"/>
    </source>
</evidence>
<organism evidence="1 2">
    <name type="scientific">Trichonephila clavipes</name>
    <name type="common">Golden silk orbweaver</name>
    <name type="synonym">Nephila clavipes</name>
    <dbReference type="NCBI Taxonomy" id="2585209"/>
    <lineage>
        <taxon>Eukaryota</taxon>
        <taxon>Metazoa</taxon>
        <taxon>Ecdysozoa</taxon>
        <taxon>Arthropoda</taxon>
        <taxon>Chelicerata</taxon>
        <taxon>Arachnida</taxon>
        <taxon>Araneae</taxon>
        <taxon>Araneomorphae</taxon>
        <taxon>Entelegynae</taxon>
        <taxon>Araneoidea</taxon>
        <taxon>Nephilidae</taxon>
        <taxon>Trichonephila</taxon>
    </lineage>
</organism>
<proteinExistence type="predicted"/>
<keyword evidence="2" id="KW-1185">Reference proteome</keyword>
<name>A0A8X6W4W1_TRICX</name>
<reference evidence="1" key="1">
    <citation type="submission" date="2020-08" db="EMBL/GenBank/DDBJ databases">
        <title>Multicomponent nature underlies the extraordinary mechanical properties of spider dragline silk.</title>
        <authorList>
            <person name="Kono N."/>
            <person name="Nakamura H."/>
            <person name="Mori M."/>
            <person name="Yoshida Y."/>
            <person name="Ohtoshi R."/>
            <person name="Malay A.D."/>
            <person name="Moran D.A.P."/>
            <person name="Tomita M."/>
            <person name="Numata K."/>
            <person name="Arakawa K."/>
        </authorList>
    </citation>
    <scope>NUCLEOTIDE SEQUENCE</scope>
</reference>
<gene>
    <name evidence="1" type="ORF">TNCV_4395281</name>
</gene>
<comment type="caution">
    <text evidence="1">The sequence shown here is derived from an EMBL/GenBank/DDBJ whole genome shotgun (WGS) entry which is preliminary data.</text>
</comment>